<evidence type="ECO:0000256" key="5">
    <source>
        <dbReference type="SAM" id="MobiDB-lite"/>
    </source>
</evidence>
<comment type="caution">
    <text evidence="8">The sequence shown here is derived from an EMBL/GenBank/DDBJ whole genome shotgun (WGS) entry which is preliminary data.</text>
</comment>
<feature type="compositionally biased region" description="Low complexity" evidence="5">
    <location>
        <begin position="521"/>
        <end position="553"/>
    </location>
</feature>
<reference evidence="8" key="1">
    <citation type="submission" date="2020-05" db="EMBL/GenBank/DDBJ databases">
        <title>Mycena genomes resolve the evolution of fungal bioluminescence.</title>
        <authorList>
            <person name="Tsai I.J."/>
        </authorList>
    </citation>
    <scope>NUCLEOTIDE SEQUENCE</scope>
    <source>
        <strain evidence="8">171206Taipei</strain>
    </source>
</reference>
<dbReference type="GO" id="GO:0007165">
    <property type="term" value="P:signal transduction"/>
    <property type="evidence" value="ECO:0007669"/>
    <property type="project" value="InterPro"/>
</dbReference>
<dbReference type="InterPro" id="IPR048869">
    <property type="entry name" value="OCRL-1_2_ASH"/>
</dbReference>
<dbReference type="InterPro" id="IPR013783">
    <property type="entry name" value="Ig-like_fold"/>
</dbReference>
<evidence type="ECO:0000259" key="6">
    <source>
        <dbReference type="SMART" id="SM00128"/>
    </source>
</evidence>
<dbReference type="Gene3D" id="1.10.555.10">
    <property type="entry name" value="Rho GTPase activation protein"/>
    <property type="match status" value="1"/>
</dbReference>
<organism evidence="8 9">
    <name type="scientific">Mycena indigotica</name>
    <dbReference type="NCBI Taxonomy" id="2126181"/>
    <lineage>
        <taxon>Eukaryota</taxon>
        <taxon>Fungi</taxon>
        <taxon>Dikarya</taxon>
        <taxon>Basidiomycota</taxon>
        <taxon>Agaricomycotina</taxon>
        <taxon>Agaricomycetes</taxon>
        <taxon>Agaricomycetidae</taxon>
        <taxon>Agaricales</taxon>
        <taxon>Marasmiineae</taxon>
        <taxon>Mycenaceae</taxon>
        <taxon>Mycena</taxon>
    </lineage>
</organism>
<dbReference type="AlphaFoldDB" id="A0A8H6VRV4"/>
<dbReference type="SUPFAM" id="SSF48350">
    <property type="entry name" value="GTPase activation domain, GAP"/>
    <property type="match status" value="1"/>
</dbReference>
<dbReference type="OrthoDB" id="7862313at2759"/>
<keyword evidence="4" id="KW-0968">Cytoplasmic vesicle</keyword>
<feature type="domain" description="Rho-GAP" evidence="7">
    <location>
        <begin position="948"/>
        <end position="1112"/>
    </location>
</feature>
<dbReference type="GeneID" id="59352400"/>
<dbReference type="EMBL" id="JACAZF010000016">
    <property type="protein sequence ID" value="KAF7289711.1"/>
    <property type="molecule type" value="Genomic_DNA"/>
</dbReference>
<feature type="domain" description="Inositol polyphosphate-related phosphatase" evidence="6">
    <location>
        <begin position="366"/>
        <end position="775"/>
    </location>
</feature>
<dbReference type="Gene3D" id="2.60.40.10">
    <property type="entry name" value="Immunoglobulins"/>
    <property type="match status" value="1"/>
</dbReference>
<dbReference type="InterPro" id="IPR046985">
    <property type="entry name" value="IP5"/>
</dbReference>
<dbReference type="SMART" id="SM00128">
    <property type="entry name" value="IPPc"/>
    <property type="match status" value="1"/>
</dbReference>
<dbReference type="Pfam" id="PF22669">
    <property type="entry name" value="Exo_endo_phos2"/>
    <property type="match status" value="2"/>
</dbReference>
<dbReference type="PANTHER" id="PTHR11200">
    <property type="entry name" value="INOSITOL 5-PHOSPHATASE"/>
    <property type="match status" value="1"/>
</dbReference>
<dbReference type="Gene3D" id="3.60.10.10">
    <property type="entry name" value="Endonuclease/exonuclease/phosphatase"/>
    <property type="match status" value="1"/>
</dbReference>
<evidence type="ECO:0000256" key="1">
    <source>
        <dbReference type="ARBA" id="ARBA00004146"/>
    </source>
</evidence>
<feature type="region of interest" description="Disordered" evidence="5">
    <location>
        <begin position="515"/>
        <end position="554"/>
    </location>
</feature>
<dbReference type="Pfam" id="PF21310">
    <property type="entry name" value="OCRL-like_ASH"/>
    <property type="match status" value="1"/>
</dbReference>
<dbReference type="SMART" id="SM00324">
    <property type="entry name" value="RhoGAP"/>
    <property type="match status" value="1"/>
</dbReference>
<dbReference type="RefSeq" id="XP_037213440.1">
    <property type="nucleotide sequence ID" value="XM_037369884.1"/>
</dbReference>
<dbReference type="InterPro" id="IPR008936">
    <property type="entry name" value="Rho_GTPase_activation_prot"/>
</dbReference>
<dbReference type="SUPFAM" id="SSF56219">
    <property type="entry name" value="DNase I-like"/>
    <property type="match status" value="1"/>
</dbReference>
<feature type="region of interest" description="Disordered" evidence="5">
    <location>
        <begin position="358"/>
        <end position="401"/>
    </location>
</feature>
<gene>
    <name evidence="8" type="ORF">MIND_01344200</name>
</gene>
<dbReference type="GO" id="GO:0031901">
    <property type="term" value="C:early endosome membrane"/>
    <property type="evidence" value="ECO:0007669"/>
    <property type="project" value="UniProtKB-SubCell"/>
</dbReference>
<proteinExistence type="predicted"/>
<accession>A0A8H6VRV4</accession>
<dbReference type="InterPro" id="IPR000300">
    <property type="entry name" value="IPPc"/>
</dbReference>
<comment type="subcellular location">
    <subcellularLocation>
        <location evidence="2">Cytoplasmic vesicle</location>
        <location evidence="2">Phagosome membrane</location>
    </subcellularLocation>
    <subcellularLocation>
        <location evidence="1">Early endosome membrane</location>
    </subcellularLocation>
</comment>
<dbReference type="Pfam" id="PF00620">
    <property type="entry name" value="RhoGAP"/>
    <property type="match status" value="1"/>
</dbReference>
<evidence type="ECO:0000256" key="4">
    <source>
        <dbReference type="ARBA" id="ARBA00023329"/>
    </source>
</evidence>
<name>A0A8H6VRV4_9AGAR</name>
<dbReference type="Proteomes" id="UP000636479">
    <property type="component" value="Unassembled WGS sequence"/>
</dbReference>
<protein>
    <submittedName>
        <fullName evidence="8">DNase I-like protein</fullName>
    </submittedName>
</protein>
<dbReference type="GO" id="GO:0046856">
    <property type="term" value="P:phosphatidylinositol dephosphorylation"/>
    <property type="evidence" value="ECO:0007669"/>
    <property type="project" value="InterPro"/>
</dbReference>
<dbReference type="GO" id="GO:0004439">
    <property type="term" value="F:phosphatidylinositol-4,5-bisphosphate 5-phosphatase activity"/>
    <property type="evidence" value="ECO:0007669"/>
    <property type="project" value="TreeGrafter"/>
</dbReference>
<dbReference type="InterPro" id="IPR036691">
    <property type="entry name" value="Endo/exonu/phosph_ase_sf"/>
</dbReference>
<evidence type="ECO:0000256" key="2">
    <source>
        <dbReference type="ARBA" id="ARBA00004580"/>
    </source>
</evidence>
<evidence type="ECO:0000259" key="7">
    <source>
        <dbReference type="SMART" id="SM00324"/>
    </source>
</evidence>
<evidence type="ECO:0000313" key="8">
    <source>
        <dbReference type="EMBL" id="KAF7289711.1"/>
    </source>
</evidence>
<keyword evidence="9" id="KW-1185">Reference proteome</keyword>
<sequence length="1112" mass="120348">MSAVETSAFRALLRPGDTVKVLLDAFAIPPGTDPTTGAPLPPADAVALLADAERVRRASEDARNRRLVAVVVHNEGSEEGSVFVFRARSTGKQLEQSDILRVFPVFGNLNISMAQIRRTTLMDSLRSGSLPQAAPGFLSLTITQDDAASISQTPLTLCTQQVETLRVLLTECKRLKELADAPPISTAPVLTTFSWLSPYTARRAPLPPLFSIPEDLRIARTPLHGRLSAAFAGQPGDDAGDVVRIRDEWIRVKARDEAGTGATRLSIRIGTFNVNGNLPSQDLSLWLGAQPLQPYQSQGIVTMAPALPPLLTDLGKIARSDFEEVMTPATAMTDNFQSPVSPDPSVISPLAGSTSILSLVSPTSPESSSSTVSSASATATSPQSSVPSSATSTSSTATLTTASSSEKPDLIVLGFQELDLSTEALLYANSTAREEAWMEAIYAALGQSKDSEKEKGKNKGGYVKLASKQLVGMLIIALVKTELRACFDQVQTAAAGTGIMGLMGNKGGTALRMRFTPPVASPSRSSSRNPSILSISSAQTTSTTATGAQSSKSVKLRKPGSTILTFVNSHLAAFDEMVDRRNADYAELTKRLRFELGTLGGESAGSELLFGDGEGADAVPPTPTASAGAPMPAGTTCGVFESDVTFWLGDLNYRIDAPDGDVRTILASDEWEDGRLETLVIYDQLKAAIRANKAFGTFQEGTLAHHPTYRFNAGLLKDELGYDLKRRPAWTDRVLWASNNFTRVQQTSYTGHPQYSISDHKPVSSDFTLNMDVFDLPTAEKSADRLYRQLRGLEDAHEDHNAHVSLKVLESSVDLGKIGHTKSVTKQVTVKNIGRIPCAYRLVPIDGESAPHPDWLKVEPMAALLLPDEIVQLTLTTTIDNNCAARLNTQNKELNCTLILHTIMGKDHFVAVTAEYVPTCFGTSLSRLTRLPGPIRTGGDLLSEERAINAPREIMRLINWMMSSSVRMDKVFVERADEDIIDTIRECLDTGVDFPFTPDEKEDKVPVAFGETLLRLLNSLPEPLVRADLQPQCVLQTSRDEAFEMLDAFEPAAVNVWISVTAFLHFVCQSSAEPEAKTLAVARLFAPVLLRDDAREVSPVGRRNFLLAFIRP</sequence>
<dbReference type="InterPro" id="IPR000198">
    <property type="entry name" value="RhoGAP_dom"/>
</dbReference>
<evidence type="ECO:0000256" key="3">
    <source>
        <dbReference type="ARBA" id="ARBA00022753"/>
    </source>
</evidence>
<evidence type="ECO:0000313" key="9">
    <source>
        <dbReference type="Proteomes" id="UP000636479"/>
    </source>
</evidence>
<dbReference type="PANTHER" id="PTHR11200:SF300">
    <property type="entry name" value="TYPE II INOSITOL 1,4,5-TRISPHOSPHATE 5-PHOSPHATASE"/>
    <property type="match status" value="1"/>
</dbReference>
<keyword evidence="3" id="KW-0967">Endosome</keyword>